<proteinExistence type="predicted"/>
<dbReference type="Pfam" id="PF13487">
    <property type="entry name" value="HD_5"/>
    <property type="match status" value="1"/>
</dbReference>
<dbReference type="EMBL" id="JAGXTP010000001">
    <property type="protein sequence ID" value="MBS3849077.1"/>
    <property type="molecule type" value="Genomic_DNA"/>
</dbReference>
<organism evidence="2 3">
    <name type="scientific">Devosia litorisediminis</name>
    <dbReference type="NCBI Taxonomy" id="2829817"/>
    <lineage>
        <taxon>Bacteria</taxon>
        <taxon>Pseudomonadati</taxon>
        <taxon>Pseudomonadota</taxon>
        <taxon>Alphaproteobacteria</taxon>
        <taxon>Hyphomicrobiales</taxon>
        <taxon>Devosiaceae</taxon>
        <taxon>Devosia</taxon>
    </lineage>
</organism>
<dbReference type="PROSITE" id="PS51832">
    <property type="entry name" value="HD_GYP"/>
    <property type="match status" value="1"/>
</dbReference>
<dbReference type="PANTHER" id="PTHR43155">
    <property type="entry name" value="CYCLIC DI-GMP PHOSPHODIESTERASE PA4108-RELATED"/>
    <property type="match status" value="1"/>
</dbReference>
<dbReference type="SUPFAM" id="SSF109604">
    <property type="entry name" value="HD-domain/PDEase-like"/>
    <property type="match status" value="1"/>
</dbReference>
<sequence length="357" mass="38457">MRKQSERGAVLLVTDRPTPSETSSVAQELGADAVFLSDLAARRLDGDPSLIVDVDLRDVDIVRQLKAALPPRGAGCRIFLIDTDNRVTSVHANVLGANHLLSKKATVAQMHAALDKHFGISAHVPQDEAVLASICSGVQALDNSFQAMANKIELDNAGVIAACEKIADAVCVDGVCDWLSAVRSHHVGTFQHCMLVTGVVAAFATKTNMPREEVVRMTVAGLLHDIGKSNVPVSILDKPGALTLREMDAIRVHPVAGYNYLVDNSTMDAEILSSVRGHHEYLDGTGYPDNLTASDINEMTRIITVCDVYAALIERRSYKEPKTHAEAVAILHSMAAAGKVEARLVRELDWIMAPGED</sequence>
<dbReference type="SMART" id="SM00471">
    <property type="entry name" value="HDc"/>
    <property type="match status" value="1"/>
</dbReference>
<dbReference type="Proteomes" id="UP000678281">
    <property type="component" value="Unassembled WGS sequence"/>
</dbReference>
<dbReference type="InterPro" id="IPR003607">
    <property type="entry name" value="HD/PDEase_dom"/>
</dbReference>
<name>A0A942E7X7_9HYPH</name>
<dbReference type="CDD" id="cd00077">
    <property type="entry name" value="HDc"/>
    <property type="match status" value="1"/>
</dbReference>
<evidence type="ECO:0000259" key="1">
    <source>
        <dbReference type="PROSITE" id="PS51832"/>
    </source>
</evidence>
<keyword evidence="3" id="KW-1185">Reference proteome</keyword>
<evidence type="ECO:0000313" key="2">
    <source>
        <dbReference type="EMBL" id="MBS3849077.1"/>
    </source>
</evidence>
<dbReference type="RefSeq" id="WP_212658573.1">
    <property type="nucleotide sequence ID" value="NZ_JAGXTP010000001.1"/>
</dbReference>
<dbReference type="PANTHER" id="PTHR43155:SF2">
    <property type="entry name" value="CYCLIC DI-GMP PHOSPHODIESTERASE PA4108"/>
    <property type="match status" value="1"/>
</dbReference>
<dbReference type="AlphaFoldDB" id="A0A942E7X7"/>
<accession>A0A942E7X7</accession>
<dbReference type="Gene3D" id="1.10.3210.10">
    <property type="entry name" value="Hypothetical protein af1432"/>
    <property type="match status" value="1"/>
</dbReference>
<dbReference type="GO" id="GO:0008081">
    <property type="term" value="F:phosphoric diester hydrolase activity"/>
    <property type="evidence" value="ECO:0007669"/>
    <property type="project" value="UniProtKB-ARBA"/>
</dbReference>
<protein>
    <submittedName>
        <fullName evidence="2">HD domain-containing protein</fullName>
    </submittedName>
</protein>
<comment type="caution">
    <text evidence="2">The sequence shown here is derived from an EMBL/GenBank/DDBJ whole genome shotgun (WGS) entry which is preliminary data.</text>
</comment>
<gene>
    <name evidence="2" type="ORF">KD146_10265</name>
</gene>
<feature type="domain" description="HD-GYP" evidence="1">
    <location>
        <begin position="167"/>
        <end position="357"/>
    </location>
</feature>
<evidence type="ECO:0000313" key="3">
    <source>
        <dbReference type="Proteomes" id="UP000678281"/>
    </source>
</evidence>
<dbReference type="InterPro" id="IPR037522">
    <property type="entry name" value="HD_GYP_dom"/>
</dbReference>
<reference evidence="2" key="1">
    <citation type="submission" date="2021-04" db="EMBL/GenBank/DDBJ databases">
        <title>Devosia litorisediminis sp. nov., isolated from a sand dune.</title>
        <authorList>
            <person name="Park S."/>
            <person name="Yoon J.-H."/>
        </authorList>
    </citation>
    <scope>NUCLEOTIDE SEQUENCE</scope>
    <source>
        <strain evidence="2">BSSL-BM10</strain>
    </source>
</reference>